<accession>A0A5P9NF52</accession>
<dbReference type="OrthoDB" id="5739585at2"/>
<evidence type="ECO:0000313" key="2">
    <source>
        <dbReference type="EMBL" id="QFU74393.1"/>
    </source>
</evidence>
<evidence type="ECO:0000313" key="3">
    <source>
        <dbReference type="Proteomes" id="UP000326287"/>
    </source>
</evidence>
<reference evidence="2 3" key="1">
    <citation type="submission" date="2019-02" db="EMBL/GenBank/DDBJ databases">
        <authorList>
            <person name="Li S.-H."/>
        </authorList>
    </citation>
    <scope>NUCLEOTIDE SEQUENCE [LARGE SCALE GENOMIC DNA]</scope>
    <source>
        <strain evidence="2 3">IMCC14385</strain>
    </source>
</reference>
<organism evidence="2 3">
    <name type="scientific">Halioglobus maricola</name>
    <dbReference type="NCBI Taxonomy" id="2601894"/>
    <lineage>
        <taxon>Bacteria</taxon>
        <taxon>Pseudomonadati</taxon>
        <taxon>Pseudomonadota</taxon>
        <taxon>Gammaproteobacteria</taxon>
        <taxon>Cellvibrionales</taxon>
        <taxon>Halieaceae</taxon>
        <taxon>Halioglobus</taxon>
    </lineage>
</organism>
<dbReference type="RefSeq" id="WP_152660505.1">
    <property type="nucleotide sequence ID" value="NZ_CP036422.1"/>
</dbReference>
<keyword evidence="3" id="KW-1185">Reference proteome</keyword>
<dbReference type="AlphaFoldDB" id="A0A5P9NF52"/>
<feature type="compositionally biased region" description="Basic residues" evidence="1">
    <location>
        <begin position="61"/>
        <end position="73"/>
    </location>
</feature>
<feature type="compositionally biased region" description="Basic and acidic residues" evidence="1">
    <location>
        <begin position="45"/>
        <end position="60"/>
    </location>
</feature>
<dbReference type="KEGG" id="halc:EY643_01295"/>
<dbReference type="Proteomes" id="UP000326287">
    <property type="component" value="Chromosome"/>
</dbReference>
<feature type="region of interest" description="Disordered" evidence="1">
    <location>
        <begin position="40"/>
        <end position="73"/>
    </location>
</feature>
<name>A0A5P9NF52_9GAMM</name>
<evidence type="ECO:0000256" key="1">
    <source>
        <dbReference type="SAM" id="MobiDB-lite"/>
    </source>
</evidence>
<dbReference type="EMBL" id="CP036422">
    <property type="protein sequence ID" value="QFU74393.1"/>
    <property type="molecule type" value="Genomic_DNA"/>
</dbReference>
<proteinExistence type="predicted"/>
<protein>
    <submittedName>
        <fullName evidence="2">Uncharacterized protein</fullName>
    </submittedName>
</protein>
<sequence>MNRIEKLKNDVYSFEELDTLEKNATKLGDSESLALIEISRASKTAKGEKPKSTVGEDGRPLTKRARREQKTKR</sequence>
<gene>
    <name evidence="2" type="ORF">EY643_01295</name>
</gene>